<evidence type="ECO:0000256" key="1">
    <source>
        <dbReference type="SAM" id="MobiDB-lite"/>
    </source>
</evidence>
<feature type="region of interest" description="Disordered" evidence="1">
    <location>
        <begin position="64"/>
        <end position="138"/>
    </location>
</feature>
<name>A0A2C9WAY3_MANES</name>
<proteinExistence type="predicted"/>
<evidence type="ECO:0000313" key="2">
    <source>
        <dbReference type="EMBL" id="OAY55734.1"/>
    </source>
</evidence>
<sequence length="169" mass="17503">MALPQLKIVAVHLRTSQVMAWTVCASLSPEVFPSSFQSIDLYPSLSLVLVTCRASQFNAKLAASRSPLPAPGPASLGPTPPPVVSPSPSPSPKASVVPEPTPSTLPPESSTTPILTPPSPTVDTGAPTSTTGSRIRPVLTPPSSAAISSCSFSHSFLRLAIGFVVLKYY</sequence>
<dbReference type="EMBL" id="CM004389">
    <property type="protein sequence ID" value="OAY55734.1"/>
    <property type="molecule type" value="Genomic_DNA"/>
</dbReference>
<accession>A0A2C9WAY3</accession>
<feature type="compositionally biased region" description="Pro residues" evidence="1">
    <location>
        <begin position="68"/>
        <end position="91"/>
    </location>
</feature>
<gene>
    <name evidence="2" type="ORF">MANES_03G176300</name>
</gene>
<protein>
    <submittedName>
        <fullName evidence="2">Uncharacterized protein</fullName>
    </submittedName>
</protein>
<organism evidence="2">
    <name type="scientific">Manihot esculenta</name>
    <name type="common">Cassava</name>
    <name type="synonym">Jatropha manihot</name>
    <dbReference type="NCBI Taxonomy" id="3983"/>
    <lineage>
        <taxon>Eukaryota</taxon>
        <taxon>Viridiplantae</taxon>
        <taxon>Streptophyta</taxon>
        <taxon>Embryophyta</taxon>
        <taxon>Tracheophyta</taxon>
        <taxon>Spermatophyta</taxon>
        <taxon>Magnoliopsida</taxon>
        <taxon>eudicotyledons</taxon>
        <taxon>Gunneridae</taxon>
        <taxon>Pentapetalae</taxon>
        <taxon>rosids</taxon>
        <taxon>fabids</taxon>
        <taxon>Malpighiales</taxon>
        <taxon>Euphorbiaceae</taxon>
        <taxon>Crotonoideae</taxon>
        <taxon>Manihoteae</taxon>
        <taxon>Manihot</taxon>
    </lineage>
</organism>
<reference evidence="2" key="1">
    <citation type="submission" date="2016-02" db="EMBL/GenBank/DDBJ databases">
        <title>WGS assembly of Manihot esculenta.</title>
        <authorList>
            <person name="Bredeson J.V."/>
            <person name="Prochnik S.E."/>
            <person name="Lyons J.B."/>
            <person name="Schmutz J."/>
            <person name="Grimwood J."/>
            <person name="Vrebalov J."/>
            <person name="Bart R.S."/>
            <person name="Amuge T."/>
            <person name="Ferguson M.E."/>
            <person name="Green R."/>
            <person name="Putnam N."/>
            <person name="Stites J."/>
            <person name="Rounsley S."/>
            <person name="Rokhsar D.S."/>
        </authorList>
    </citation>
    <scope>NUCLEOTIDE SEQUENCE [LARGE SCALE GENOMIC DNA]</scope>
    <source>
        <tissue evidence="2">Leaf</tissue>
    </source>
</reference>
<dbReference type="AlphaFoldDB" id="A0A2C9WAY3"/>